<sequence length="312" mass="33203">MPPSLAPPALEPPAGLPAVAPPWTLSASSWIFPHWTSPSHISSQRSASCSAAASSASSLAQRQGLDAGSYAPREVLYLGAEADVFKGGLGGWIIYRYTSSPVGPYDELIHVAGSFASAETGLTTLRITNIYVSTDVSVWNGRRNWNIPKHRAVFCFDDDTSSSSSAGSGGATTVRISHPHHAASPFFAARLAPRRWSPSLPVRPWMLPTLALLGPPLLTGAYESEGAKQVVVQSQPEAAWRISQPTFSGSMRLAAAEPMLDGAFGDGESFAKLQRTWCSFGFYFPQVTVTFPLALEVGPGARKAEQEGGKTK</sequence>
<dbReference type="RefSeq" id="XP_025596974.1">
    <property type="nucleotide sequence ID" value="XM_025742901.1"/>
</dbReference>
<name>A0A316Z8X8_9BASI</name>
<dbReference type="InterPro" id="IPR023375">
    <property type="entry name" value="ADC_dom_sf"/>
</dbReference>
<protein>
    <submittedName>
        <fullName evidence="1">Uncharacterized protein</fullName>
    </submittedName>
</protein>
<gene>
    <name evidence="1" type="ORF">FA09DRAFT_331172</name>
</gene>
<dbReference type="STRING" id="58919.A0A316Z8X8"/>
<evidence type="ECO:0000313" key="2">
    <source>
        <dbReference type="Proteomes" id="UP000245946"/>
    </source>
</evidence>
<evidence type="ECO:0000313" key="1">
    <source>
        <dbReference type="EMBL" id="PWN96695.1"/>
    </source>
</evidence>
<reference evidence="1 2" key="1">
    <citation type="journal article" date="2018" name="Mol. Biol. Evol.">
        <title>Broad Genomic Sampling Reveals a Smut Pathogenic Ancestry of the Fungal Clade Ustilaginomycotina.</title>
        <authorList>
            <person name="Kijpornyongpan T."/>
            <person name="Mondo S.J."/>
            <person name="Barry K."/>
            <person name="Sandor L."/>
            <person name="Lee J."/>
            <person name="Lipzen A."/>
            <person name="Pangilinan J."/>
            <person name="LaButti K."/>
            <person name="Hainaut M."/>
            <person name="Henrissat B."/>
            <person name="Grigoriev I.V."/>
            <person name="Spatafora J.W."/>
            <person name="Aime M.C."/>
        </authorList>
    </citation>
    <scope>NUCLEOTIDE SEQUENCE [LARGE SCALE GENOMIC DNA]</scope>
    <source>
        <strain evidence="1 2">MCA 4186</strain>
    </source>
</reference>
<proteinExistence type="predicted"/>
<dbReference type="SUPFAM" id="SSF160104">
    <property type="entry name" value="Acetoacetate decarboxylase-like"/>
    <property type="match status" value="1"/>
</dbReference>
<dbReference type="AlphaFoldDB" id="A0A316Z8X8"/>
<dbReference type="Gene3D" id="2.40.400.10">
    <property type="entry name" value="Acetoacetate decarboxylase-like"/>
    <property type="match status" value="1"/>
</dbReference>
<dbReference type="PANTHER" id="PTHR40518">
    <property type="entry name" value="ACETOACETATE DECARBOXYLASE"/>
    <property type="match status" value="1"/>
</dbReference>
<dbReference type="GeneID" id="37270445"/>
<accession>A0A316Z8X8</accession>
<keyword evidence="2" id="KW-1185">Reference proteome</keyword>
<dbReference type="OrthoDB" id="3359979at2759"/>
<dbReference type="EMBL" id="KZ819298">
    <property type="protein sequence ID" value="PWN96695.1"/>
    <property type="molecule type" value="Genomic_DNA"/>
</dbReference>
<dbReference type="Proteomes" id="UP000245946">
    <property type="component" value="Unassembled WGS sequence"/>
</dbReference>
<organism evidence="1 2">
    <name type="scientific">Tilletiopsis washingtonensis</name>
    <dbReference type="NCBI Taxonomy" id="58919"/>
    <lineage>
        <taxon>Eukaryota</taxon>
        <taxon>Fungi</taxon>
        <taxon>Dikarya</taxon>
        <taxon>Basidiomycota</taxon>
        <taxon>Ustilaginomycotina</taxon>
        <taxon>Exobasidiomycetes</taxon>
        <taxon>Entylomatales</taxon>
        <taxon>Entylomatales incertae sedis</taxon>
        <taxon>Tilletiopsis</taxon>
    </lineage>
</organism>
<dbReference type="PANTHER" id="PTHR40518:SF1">
    <property type="entry name" value="ACETOACETATE DECARBOXYLASE"/>
    <property type="match status" value="1"/>
</dbReference>